<dbReference type="SMART" id="SM00717">
    <property type="entry name" value="SANT"/>
    <property type="match status" value="2"/>
</dbReference>
<feature type="domain" description="Myb-like" evidence="2">
    <location>
        <begin position="768"/>
        <end position="852"/>
    </location>
</feature>
<feature type="compositionally biased region" description="Basic residues" evidence="1">
    <location>
        <begin position="492"/>
        <end position="503"/>
    </location>
</feature>
<protein>
    <submittedName>
        <fullName evidence="3">TTF1 isoform 1</fullName>
    </submittedName>
</protein>
<reference evidence="3" key="1">
    <citation type="submission" date="2017-12" db="EMBL/GenBank/DDBJ databases">
        <title>High-resolution comparative analysis of great ape genomes.</title>
        <authorList>
            <person name="Pollen A."/>
            <person name="Hastie A."/>
            <person name="Hormozdiari F."/>
            <person name="Dougherty M."/>
            <person name="Liu R."/>
            <person name="Chaisson M."/>
            <person name="Hoppe E."/>
            <person name="Hill C."/>
            <person name="Pang A."/>
            <person name="Hillier L."/>
            <person name="Baker C."/>
            <person name="Armstrong J."/>
            <person name="Shendure J."/>
            <person name="Paten B."/>
            <person name="Wilson R."/>
            <person name="Chao H."/>
            <person name="Schneider V."/>
            <person name="Ventura M."/>
            <person name="Kronenberg Z."/>
            <person name="Murali S."/>
            <person name="Gordon D."/>
            <person name="Cantsilieris S."/>
            <person name="Munson K."/>
            <person name="Nelson B."/>
            <person name="Raja A."/>
            <person name="Underwood J."/>
            <person name="Diekhans M."/>
            <person name="Fiddes I."/>
            <person name="Haussler D."/>
            <person name="Eichler E."/>
        </authorList>
    </citation>
    <scope>NUCLEOTIDE SEQUENCE [LARGE SCALE GENOMIC DNA]</scope>
    <source>
        <strain evidence="3">Susie</strain>
    </source>
</reference>
<feature type="region of interest" description="Disordered" evidence="1">
    <location>
        <begin position="93"/>
        <end position="112"/>
    </location>
</feature>
<dbReference type="GO" id="GO:0006363">
    <property type="term" value="P:termination of RNA polymerase I transcription"/>
    <property type="evidence" value="ECO:0007669"/>
    <property type="project" value="TreeGrafter"/>
</dbReference>
<dbReference type="InterPro" id="IPR001005">
    <property type="entry name" value="SANT/Myb"/>
</dbReference>
<organism evidence="3">
    <name type="scientific">Pongo abelii</name>
    <name type="common">Sumatran orangutan</name>
    <name type="synonym">Pongo pygmaeus abelii</name>
    <dbReference type="NCBI Taxonomy" id="9601"/>
    <lineage>
        <taxon>Eukaryota</taxon>
        <taxon>Metazoa</taxon>
        <taxon>Chordata</taxon>
        <taxon>Craniata</taxon>
        <taxon>Vertebrata</taxon>
        <taxon>Euteleostomi</taxon>
        <taxon>Mammalia</taxon>
        <taxon>Eutheria</taxon>
        <taxon>Euarchontoglires</taxon>
        <taxon>Primates</taxon>
        <taxon>Haplorrhini</taxon>
        <taxon>Catarrhini</taxon>
        <taxon>Hominidae</taxon>
        <taxon>Pongo</taxon>
    </lineage>
</organism>
<feature type="compositionally biased region" description="Basic residues" evidence="1">
    <location>
        <begin position="377"/>
        <end position="391"/>
    </location>
</feature>
<accession>A0A2J8UJ83</accession>
<proteinExistence type="predicted"/>
<evidence type="ECO:0000313" key="3">
    <source>
        <dbReference type="EMBL" id="PNJ45300.1"/>
    </source>
</evidence>
<dbReference type="Gene3D" id="1.10.10.60">
    <property type="entry name" value="Homeodomain-like"/>
    <property type="match status" value="1"/>
</dbReference>
<feature type="compositionally biased region" description="Basic residues" evidence="1">
    <location>
        <begin position="322"/>
        <end position="333"/>
    </location>
</feature>
<feature type="region of interest" description="Disordered" evidence="1">
    <location>
        <begin position="244"/>
        <end position="595"/>
    </location>
</feature>
<feature type="region of interest" description="Disordered" evidence="1">
    <location>
        <begin position="1"/>
        <end position="23"/>
    </location>
</feature>
<dbReference type="GO" id="GO:0003682">
    <property type="term" value="F:chromatin binding"/>
    <property type="evidence" value="ECO:0007669"/>
    <property type="project" value="TreeGrafter"/>
</dbReference>
<feature type="compositionally biased region" description="Polar residues" evidence="1">
    <location>
        <begin position="93"/>
        <end position="104"/>
    </location>
</feature>
<name>A0A2J8UJ83_PONAB</name>
<feature type="compositionally biased region" description="Polar residues" evidence="1">
    <location>
        <begin position="517"/>
        <end position="526"/>
    </location>
</feature>
<dbReference type="STRING" id="9601.ENSPPYP00000022101"/>
<dbReference type="GO" id="GO:0005730">
    <property type="term" value="C:nucleolus"/>
    <property type="evidence" value="ECO:0007669"/>
    <property type="project" value="TreeGrafter"/>
</dbReference>
<dbReference type="EMBL" id="NDHI03003456">
    <property type="protein sequence ID" value="PNJ45300.1"/>
    <property type="molecule type" value="Genomic_DNA"/>
</dbReference>
<evidence type="ECO:0000259" key="2">
    <source>
        <dbReference type="PROSITE" id="PS50090"/>
    </source>
</evidence>
<dbReference type="Pfam" id="PF13921">
    <property type="entry name" value="Myb_DNA-bind_6"/>
    <property type="match status" value="1"/>
</dbReference>
<feature type="compositionally biased region" description="Basic and acidic residues" evidence="1">
    <location>
        <begin position="557"/>
        <end position="574"/>
    </location>
</feature>
<dbReference type="InterPro" id="IPR053078">
    <property type="entry name" value="TTF1-like"/>
</dbReference>
<dbReference type="AlphaFoldDB" id="A0A2J8UJ83"/>
<gene>
    <name evidence="3" type="ORF">CR201_G0027469</name>
</gene>
<comment type="caution">
    <text evidence="3">The sequence shown here is derived from an EMBL/GenBank/DDBJ whole genome shotgun (WGS) entry which is preliminary data.</text>
</comment>
<feature type="compositionally biased region" description="Basic residues" evidence="1">
    <location>
        <begin position="437"/>
        <end position="446"/>
    </location>
</feature>
<feature type="compositionally biased region" description="Basic residues" evidence="1">
    <location>
        <begin position="270"/>
        <end position="281"/>
    </location>
</feature>
<dbReference type="PANTHER" id="PTHR46760:SF1">
    <property type="entry name" value="TRANSCRIPTION TERMINATION FACTOR 1"/>
    <property type="match status" value="1"/>
</dbReference>
<dbReference type="PANTHER" id="PTHR46760">
    <property type="entry name" value="TRANSCRIPTION TERMINATION FACTOR 1"/>
    <property type="match status" value="1"/>
</dbReference>
<dbReference type="PROSITE" id="PS50090">
    <property type="entry name" value="MYB_LIKE"/>
    <property type="match status" value="1"/>
</dbReference>
<sequence length="990" mass="112267">MESRTTPSRSFSMPGRMSATDPEGKWVGNCARLHGLAAALLPWQRDAEGAGRRRITTSASSTAVLPGWEKGGSAFGGVLQNVRSLLDTNKAYPTSFTKRPTSGLRNKMEGESSRFEIHTPVSAKKKKKCSMHKERPQKHSHKIFRDSSLVNEQSQITRRKKRKKDFQHLISSPLKKSRICDETENATSTLKKRKKRRYSALEVDEEAGVTVVLVDKENINNTPKHFRKDVDVVCVDMSMEQELPRKPKTDKFQVLAKSHTHKSEALHSKVREKKNKKHQRKAASWESQWARDALPQSESHQEESWLSVGPGGEITELPASAHKNKSKKKKKKSSNQEYETLAMPDGSQAGREAGTDMQGSWPTVGLDDETPELLGPAHKKKSKKKKKKKSSHHEFEAVAMPEGSQVGSEVGADMQESRPAVGLHGETAELPAPAYKNKSKKKKKKSNHQEFEAVAMPESLESAYPEGSQVDSEVGTVEGSTALKGFKESNSTKKKSKKRKLTSVKRAIASGDDFSVPSKNSESTLFDSVEGDGTMMEESVKPGRRQKKTQACSANKHVQEAPRLEPANEEHNVETAEDSETRCLSADSGDADDSDADLGTAVRQLQEFIPNIKDRATSTIKRMYRDDLERFKEFKAQGVAIKFGKFSVKENKQLEKNVEDFLALTGIESADKLLYTDRYPEEKSAITNLKRRYSFRLHIGRNIARPWKLIYYRAKKMFDVNNYKGRYSERDTEKLKMYHSLLGNDWKTIGEMVARSSLSVALKFSQISSQRNRGAWSKSETQKLIKAVEEVILKKMSPQELKEVDSELQENPESCLSIVREKLYKGISWVEVEAKVQTRNWMQCKSKWTEILTKRMTNGQRIYYGMNALRAKVSLIERLYEINVEDTNEIDWEDLASAIGDVPPSYVQTKFSRLKAVYVPFWQKKTFPEIIDYLYETTLPLLKEKLEKMMEKKGTKIQTPAAPKQVFPFRDIFYYEDDSEGEDIEKESEG</sequence>
<feature type="compositionally biased region" description="Polar residues" evidence="1">
    <location>
        <begin position="1"/>
        <end position="11"/>
    </location>
</feature>
<evidence type="ECO:0000256" key="1">
    <source>
        <dbReference type="SAM" id="MobiDB-lite"/>
    </source>
</evidence>